<evidence type="ECO:0000313" key="3">
    <source>
        <dbReference type="Proteomes" id="UP001497516"/>
    </source>
</evidence>
<evidence type="ECO:0000256" key="1">
    <source>
        <dbReference type="SAM" id="MobiDB-lite"/>
    </source>
</evidence>
<evidence type="ECO:0000313" key="2">
    <source>
        <dbReference type="EMBL" id="CAL1390909.1"/>
    </source>
</evidence>
<organism evidence="2 3">
    <name type="scientific">Linum trigynum</name>
    <dbReference type="NCBI Taxonomy" id="586398"/>
    <lineage>
        <taxon>Eukaryota</taxon>
        <taxon>Viridiplantae</taxon>
        <taxon>Streptophyta</taxon>
        <taxon>Embryophyta</taxon>
        <taxon>Tracheophyta</taxon>
        <taxon>Spermatophyta</taxon>
        <taxon>Magnoliopsida</taxon>
        <taxon>eudicotyledons</taxon>
        <taxon>Gunneridae</taxon>
        <taxon>Pentapetalae</taxon>
        <taxon>rosids</taxon>
        <taxon>fabids</taxon>
        <taxon>Malpighiales</taxon>
        <taxon>Linaceae</taxon>
        <taxon>Linum</taxon>
    </lineage>
</organism>
<keyword evidence="3" id="KW-1185">Reference proteome</keyword>
<proteinExistence type="predicted"/>
<gene>
    <name evidence="2" type="ORF">LTRI10_LOCUS31664</name>
</gene>
<feature type="region of interest" description="Disordered" evidence="1">
    <location>
        <begin position="71"/>
        <end position="114"/>
    </location>
</feature>
<reference evidence="2 3" key="1">
    <citation type="submission" date="2024-04" db="EMBL/GenBank/DDBJ databases">
        <authorList>
            <person name="Fracassetti M."/>
        </authorList>
    </citation>
    <scope>NUCLEOTIDE SEQUENCE [LARGE SCALE GENOMIC DNA]</scope>
</reference>
<accession>A0AAV2EYR3</accession>
<name>A0AAV2EYR3_9ROSI</name>
<dbReference type="Proteomes" id="UP001497516">
    <property type="component" value="Chromosome 5"/>
</dbReference>
<sequence>MHFLLMNNDCVSTVKTFQSIGNSVHRRTSFRRRSFLRSCKQSSEWQNKDLSYIIRDNTQPDGCASRQVAIRLGDSSDSSVGPSKKRPRDEETKSRNKKKKQQTVASSQSTFKKKCSPTSIIEIMEAGISDEKKVGLGWARLCVGFKE</sequence>
<dbReference type="AlphaFoldDB" id="A0AAV2EYR3"/>
<dbReference type="EMBL" id="OZ034818">
    <property type="protein sequence ID" value="CAL1390909.1"/>
    <property type="molecule type" value="Genomic_DNA"/>
</dbReference>
<protein>
    <submittedName>
        <fullName evidence="2">Uncharacterized protein</fullName>
    </submittedName>
</protein>